<dbReference type="GO" id="GO:0098796">
    <property type="term" value="C:membrane protein complex"/>
    <property type="evidence" value="ECO:0007669"/>
    <property type="project" value="UniProtKB-ARBA"/>
</dbReference>
<protein>
    <submittedName>
        <fullName evidence="12">NADH-quinone oxidoreductase subunit NuoE</fullName>
        <ecNumber evidence="12">1.6.5.11</ecNumber>
    </submittedName>
</protein>
<evidence type="ECO:0000256" key="1">
    <source>
        <dbReference type="ARBA" id="ARBA00010643"/>
    </source>
</evidence>
<feature type="binding site" evidence="10">
    <location>
        <position position="91"/>
    </location>
    <ligand>
        <name>[2Fe-2S] cluster</name>
        <dbReference type="ChEBI" id="CHEBI:190135"/>
    </ligand>
</feature>
<dbReference type="NCBIfam" id="NF005725">
    <property type="entry name" value="PRK07539.1-5"/>
    <property type="match status" value="1"/>
</dbReference>
<gene>
    <name evidence="12" type="primary">nuoE</name>
    <name evidence="12" type="ORF">G4223_08350</name>
</gene>
<dbReference type="CDD" id="cd03064">
    <property type="entry name" value="TRX_Fd_NuoE"/>
    <property type="match status" value="1"/>
</dbReference>
<evidence type="ECO:0000313" key="12">
    <source>
        <dbReference type="EMBL" id="NFV80119.1"/>
    </source>
</evidence>
<dbReference type="GO" id="GO:0022890">
    <property type="term" value="F:inorganic cation transmembrane transporter activity"/>
    <property type="evidence" value="ECO:0007669"/>
    <property type="project" value="UniProtKB-ARBA"/>
</dbReference>
<dbReference type="PANTHER" id="PTHR10371:SF3">
    <property type="entry name" value="NADH DEHYDROGENASE [UBIQUINONE] FLAVOPROTEIN 2, MITOCHONDRIAL"/>
    <property type="match status" value="1"/>
</dbReference>
<reference evidence="12 13" key="1">
    <citation type="submission" date="2020-02" db="EMBL/GenBank/DDBJ databases">
        <authorList>
            <person name="Dziuba M."/>
            <person name="Kuznetsov B."/>
            <person name="Mardanov A."/>
            <person name="Ravin N."/>
            <person name="Grouzdev D."/>
        </authorList>
    </citation>
    <scope>NUCLEOTIDE SEQUENCE [LARGE SCALE GENOMIC DNA]</scope>
    <source>
        <strain evidence="12 13">SpK</strain>
    </source>
</reference>
<comment type="cofactor">
    <cofactor evidence="10">
        <name>[2Fe-2S] cluster</name>
        <dbReference type="ChEBI" id="CHEBI:190135"/>
    </cofactor>
    <text evidence="10">Binds 1 [2Fe-2S] cluster.</text>
</comment>
<evidence type="ECO:0000256" key="2">
    <source>
        <dbReference type="ARBA" id="ARBA00022714"/>
    </source>
</evidence>
<keyword evidence="7" id="KW-0520">NAD</keyword>
<dbReference type="Proteomes" id="UP000480684">
    <property type="component" value="Unassembled WGS sequence"/>
</dbReference>
<dbReference type="GO" id="GO:0031090">
    <property type="term" value="C:organelle membrane"/>
    <property type="evidence" value="ECO:0007669"/>
    <property type="project" value="UniProtKB-ARBA"/>
</dbReference>
<keyword evidence="3 10" id="KW-0479">Metal-binding</keyword>
<evidence type="ECO:0000256" key="11">
    <source>
        <dbReference type="SAM" id="MobiDB-lite"/>
    </source>
</evidence>
<evidence type="ECO:0000256" key="10">
    <source>
        <dbReference type="PIRSR" id="PIRSR000216-1"/>
    </source>
</evidence>
<dbReference type="EMBL" id="JAAIYP010000035">
    <property type="protein sequence ID" value="NFV80119.1"/>
    <property type="molecule type" value="Genomic_DNA"/>
</dbReference>
<accession>A0A7C9QU35</accession>
<keyword evidence="12" id="KW-0560">Oxidoreductase</keyword>
<keyword evidence="2 10" id="KW-0001">2Fe-2S</keyword>
<dbReference type="PANTHER" id="PTHR10371">
    <property type="entry name" value="NADH DEHYDROGENASE UBIQUINONE FLAVOPROTEIN 2, MITOCHONDRIAL"/>
    <property type="match status" value="1"/>
</dbReference>
<dbReference type="GO" id="GO:0031967">
    <property type="term" value="C:organelle envelope"/>
    <property type="evidence" value="ECO:0007669"/>
    <property type="project" value="UniProtKB-ARBA"/>
</dbReference>
<keyword evidence="4" id="KW-1278">Translocase</keyword>
<dbReference type="Pfam" id="PF01257">
    <property type="entry name" value="2Fe-2S_thioredx"/>
    <property type="match status" value="1"/>
</dbReference>
<evidence type="ECO:0000256" key="8">
    <source>
        <dbReference type="ARBA" id="ARBA00034078"/>
    </source>
</evidence>
<comment type="catalytic activity">
    <reaction evidence="9">
        <text>a quinone + NADH + 5 H(+)(in) = a quinol + NAD(+) + 4 H(+)(out)</text>
        <dbReference type="Rhea" id="RHEA:57888"/>
        <dbReference type="ChEBI" id="CHEBI:15378"/>
        <dbReference type="ChEBI" id="CHEBI:24646"/>
        <dbReference type="ChEBI" id="CHEBI:57540"/>
        <dbReference type="ChEBI" id="CHEBI:57945"/>
        <dbReference type="ChEBI" id="CHEBI:132124"/>
    </reaction>
</comment>
<dbReference type="AlphaFoldDB" id="A0A7C9QU35"/>
<dbReference type="GO" id="GO:0003954">
    <property type="term" value="F:NADH dehydrogenase activity"/>
    <property type="evidence" value="ECO:0007669"/>
    <property type="project" value="TreeGrafter"/>
</dbReference>
<dbReference type="PIRSF" id="PIRSF000216">
    <property type="entry name" value="NADH_DH_24kDa"/>
    <property type="match status" value="1"/>
</dbReference>
<dbReference type="Gene3D" id="3.40.30.10">
    <property type="entry name" value="Glutaredoxin"/>
    <property type="match status" value="1"/>
</dbReference>
<evidence type="ECO:0000256" key="4">
    <source>
        <dbReference type="ARBA" id="ARBA00022967"/>
    </source>
</evidence>
<evidence type="ECO:0000313" key="13">
    <source>
        <dbReference type="Proteomes" id="UP000480684"/>
    </source>
</evidence>
<dbReference type="EC" id="1.6.5.11" evidence="12"/>
<dbReference type="GO" id="GO:0098662">
    <property type="term" value="P:inorganic cation transmembrane transport"/>
    <property type="evidence" value="ECO:0007669"/>
    <property type="project" value="UniProtKB-ARBA"/>
</dbReference>
<comment type="caution">
    <text evidence="12">The sequence shown here is derived from an EMBL/GenBank/DDBJ whole genome shotgun (WGS) entry which is preliminary data.</text>
</comment>
<evidence type="ECO:0000256" key="7">
    <source>
        <dbReference type="ARBA" id="ARBA00023027"/>
    </source>
</evidence>
<dbReference type="InterPro" id="IPR041921">
    <property type="entry name" value="NuoE_N"/>
</dbReference>
<feature type="binding site" evidence="10">
    <location>
        <position position="132"/>
    </location>
    <ligand>
        <name>[2Fe-2S] cluster</name>
        <dbReference type="ChEBI" id="CHEBI:190135"/>
    </ligand>
</feature>
<organism evidence="12 13">
    <name type="scientific">Magnetospirillum aberrantis SpK</name>
    <dbReference type="NCBI Taxonomy" id="908842"/>
    <lineage>
        <taxon>Bacteria</taxon>
        <taxon>Pseudomonadati</taxon>
        <taxon>Pseudomonadota</taxon>
        <taxon>Alphaproteobacteria</taxon>
        <taxon>Rhodospirillales</taxon>
        <taxon>Rhodospirillaceae</taxon>
        <taxon>Magnetospirillum</taxon>
    </lineage>
</organism>
<dbReference type="PROSITE" id="PS01099">
    <property type="entry name" value="COMPLEX1_24K"/>
    <property type="match status" value="1"/>
</dbReference>
<dbReference type="SUPFAM" id="SSF52833">
    <property type="entry name" value="Thioredoxin-like"/>
    <property type="match status" value="1"/>
</dbReference>
<evidence type="ECO:0000256" key="5">
    <source>
        <dbReference type="ARBA" id="ARBA00023004"/>
    </source>
</evidence>
<dbReference type="GO" id="GO:0051537">
    <property type="term" value="F:2 iron, 2 sulfur cluster binding"/>
    <property type="evidence" value="ECO:0007669"/>
    <property type="project" value="UniProtKB-KW"/>
</dbReference>
<evidence type="ECO:0000256" key="6">
    <source>
        <dbReference type="ARBA" id="ARBA00023014"/>
    </source>
</evidence>
<comment type="cofactor">
    <cofactor evidence="8">
        <name>[2Fe-2S] cluster</name>
        <dbReference type="ChEBI" id="CHEBI:190135"/>
    </cofactor>
</comment>
<feature type="binding site" evidence="10">
    <location>
        <position position="136"/>
    </location>
    <ligand>
        <name>[2Fe-2S] cluster</name>
        <dbReference type="ChEBI" id="CHEBI:190135"/>
    </ligand>
</feature>
<dbReference type="FunFam" id="3.40.30.10:FF:000022">
    <property type="entry name" value="NADH dehydrogenase flavoprotein 2, mitochondrial"/>
    <property type="match status" value="1"/>
</dbReference>
<sequence>MSNDEMQSFAFTPENLEKAKKIIAKYPAGKQQSAVMPLLDLAQRQVGWTSQAVMEYVAEMLDMAPIRVQEVVTFYTMYNQKPVGKFHVQVCTNICCLLRGCDGVAETAKQVLGVEWGETSADGLFTLSEVECLGACTNAPMMQVNDDYYEDLTPETTQAVLEALKRGETPKTGPQNGRQFSAPEGGPTTLTELTFVPAPLGASNSKGEKA</sequence>
<dbReference type="GO" id="GO:1902494">
    <property type="term" value="C:catalytic complex"/>
    <property type="evidence" value="ECO:0007669"/>
    <property type="project" value="UniProtKB-ARBA"/>
</dbReference>
<dbReference type="InterPro" id="IPR042128">
    <property type="entry name" value="NuoE_dom"/>
</dbReference>
<dbReference type="GO" id="GO:0046872">
    <property type="term" value="F:metal ion binding"/>
    <property type="evidence" value="ECO:0007669"/>
    <property type="project" value="UniProtKB-KW"/>
</dbReference>
<keyword evidence="13" id="KW-1185">Reference proteome</keyword>
<keyword evidence="5 10" id="KW-0408">Iron</keyword>
<dbReference type="Gene3D" id="1.10.10.1590">
    <property type="entry name" value="NADH-quinone oxidoreductase subunit E"/>
    <property type="match status" value="1"/>
</dbReference>
<dbReference type="GO" id="GO:0008324">
    <property type="term" value="F:monoatomic cation transmembrane transporter activity"/>
    <property type="evidence" value="ECO:0007669"/>
    <property type="project" value="UniProtKB-ARBA"/>
</dbReference>
<dbReference type="NCBIfam" id="TIGR01958">
    <property type="entry name" value="nuoE_fam"/>
    <property type="match status" value="1"/>
</dbReference>
<dbReference type="InterPro" id="IPR002023">
    <property type="entry name" value="NuoE-like"/>
</dbReference>
<dbReference type="GO" id="GO:0022804">
    <property type="term" value="F:active transmembrane transporter activity"/>
    <property type="evidence" value="ECO:0007669"/>
    <property type="project" value="UniProtKB-ARBA"/>
</dbReference>
<proteinExistence type="inferred from homology"/>
<dbReference type="InterPro" id="IPR036249">
    <property type="entry name" value="Thioredoxin-like_sf"/>
</dbReference>
<evidence type="ECO:0000256" key="3">
    <source>
        <dbReference type="ARBA" id="ARBA00022723"/>
    </source>
</evidence>
<feature type="region of interest" description="Disordered" evidence="11">
    <location>
        <begin position="167"/>
        <end position="210"/>
    </location>
</feature>
<comment type="similarity">
    <text evidence="1">Belongs to the complex I 24 kDa subunit family.</text>
</comment>
<dbReference type="FunFam" id="1.10.10.1590:FF:000001">
    <property type="entry name" value="NADH-quinone oxidoreductase subunit E"/>
    <property type="match status" value="1"/>
</dbReference>
<name>A0A7C9QU35_9PROT</name>
<keyword evidence="6 10" id="KW-0411">Iron-sulfur</keyword>
<feature type="binding site" evidence="10">
    <location>
        <position position="96"/>
    </location>
    <ligand>
        <name>[2Fe-2S] cluster</name>
        <dbReference type="ChEBI" id="CHEBI:190135"/>
    </ligand>
</feature>
<dbReference type="RefSeq" id="WP_163677753.1">
    <property type="nucleotide sequence ID" value="NZ_JAAIYP010000035.1"/>
</dbReference>
<evidence type="ECO:0000256" key="9">
    <source>
        <dbReference type="ARBA" id="ARBA00047712"/>
    </source>
</evidence>